<keyword evidence="4 5" id="KW-0472">Membrane</keyword>
<name>A0A4P8XYS4_9FIRM</name>
<dbReference type="InterPro" id="IPR012340">
    <property type="entry name" value="NA-bd_OB-fold"/>
</dbReference>
<evidence type="ECO:0000256" key="3">
    <source>
        <dbReference type="ARBA" id="ARBA00022989"/>
    </source>
</evidence>
<dbReference type="SUPFAM" id="SSF141322">
    <property type="entry name" value="NfeD domain-like"/>
    <property type="match status" value="1"/>
</dbReference>
<evidence type="ECO:0000256" key="1">
    <source>
        <dbReference type="ARBA" id="ARBA00004141"/>
    </source>
</evidence>
<gene>
    <name evidence="7" type="ORF">E5Z56_10040</name>
</gene>
<feature type="transmembrane region" description="Helical" evidence="5">
    <location>
        <begin position="28"/>
        <end position="44"/>
    </location>
</feature>
<comment type="subcellular location">
    <subcellularLocation>
        <location evidence="1">Membrane</location>
        <topology evidence="1">Multi-pass membrane protein</topology>
    </subcellularLocation>
</comment>
<dbReference type="Pfam" id="PF01957">
    <property type="entry name" value="NfeD"/>
    <property type="match status" value="1"/>
</dbReference>
<dbReference type="Proteomes" id="UP000301475">
    <property type="component" value="Chromosome"/>
</dbReference>
<keyword evidence="2 5" id="KW-0812">Transmembrane</keyword>
<dbReference type="InterPro" id="IPR002810">
    <property type="entry name" value="NfeD-like_C"/>
</dbReference>
<organism evidence="7 8">
    <name type="scientific">Ruminococcus bovis</name>
    <dbReference type="NCBI Taxonomy" id="2564099"/>
    <lineage>
        <taxon>Bacteria</taxon>
        <taxon>Bacillati</taxon>
        <taxon>Bacillota</taxon>
        <taxon>Clostridia</taxon>
        <taxon>Eubacteriales</taxon>
        <taxon>Oscillospiraceae</taxon>
        <taxon>Ruminococcus</taxon>
    </lineage>
</organism>
<dbReference type="Gene3D" id="2.40.50.140">
    <property type="entry name" value="Nucleic acid-binding proteins"/>
    <property type="match status" value="1"/>
</dbReference>
<feature type="transmembrane region" description="Helical" evidence="5">
    <location>
        <begin position="6"/>
        <end position="23"/>
    </location>
</feature>
<keyword evidence="3 5" id="KW-1133">Transmembrane helix</keyword>
<keyword evidence="8" id="KW-1185">Reference proteome</keyword>
<dbReference type="EMBL" id="CP039381">
    <property type="protein sequence ID" value="QCT07674.1"/>
    <property type="molecule type" value="Genomic_DNA"/>
</dbReference>
<evidence type="ECO:0000256" key="5">
    <source>
        <dbReference type="SAM" id="Phobius"/>
    </source>
</evidence>
<sequence length="146" mass="15992">MEMMPYIWFGIALFMAIIEGVTYQLVSIWFVLGAVVSAIVSIFVPENIWLQIILFIVISVATLIATKPIVKKITRTKKLPTNSDRYIGMKGVVKEEINNTLGVGLVNLKGSVWSATSDDGSVIPTDSVVIVKDIKGVKLIVSPVKE</sequence>
<evidence type="ECO:0000313" key="8">
    <source>
        <dbReference type="Proteomes" id="UP000301475"/>
    </source>
</evidence>
<evidence type="ECO:0000256" key="2">
    <source>
        <dbReference type="ARBA" id="ARBA00022692"/>
    </source>
</evidence>
<dbReference type="AlphaFoldDB" id="A0A4P8XYS4"/>
<dbReference type="InterPro" id="IPR052165">
    <property type="entry name" value="Membrane_assoc_protease"/>
</dbReference>
<protein>
    <submittedName>
        <fullName evidence="7">NfeD family protein</fullName>
    </submittedName>
</protein>
<feature type="transmembrane region" description="Helical" evidence="5">
    <location>
        <begin position="50"/>
        <end position="70"/>
    </location>
</feature>
<evidence type="ECO:0000313" key="7">
    <source>
        <dbReference type="EMBL" id="QCT07674.1"/>
    </source>
</evidence>
<dbReference type="PANTHER" id="PTHR33507:SF3">
    <property type="entry name" value="INNER MEMBRANE PROTEIN YBBJ"/>
    <property type="match status" value="1"/>
</dbReference>
<reference evidence="7 8" key="1">
    <citation type="submission" date="2019-04" db="EMBL/GenBank/DDBJ databases">
        <authorList>
            <person name="Embree M."/>
            <person name="Gaffney J.R."/>
        </authorList>
    </citation>
    <scope>NUCLEOTIDE SEQUENCE [LARGE SCALE GENOMIC DNA]</scope>
    <source>
        <strain evidence="7 8">JE7A12</strain>
    </source>
</reference>
<accession>A0A4P8XYS4</accession>
<evidence type="ECO:0000256" key="4">
    <source>
        <dbReference type="ARBA" id="ARBA00023136"/>
    </source>
</evidence>
<dbReference type="GO" id="GO:0005886">
    <property type="term" value="C:plasma membrane"/>
    <property type="evidence" value="ECO:0007669"/>
    <property type="project" value="TreeGrafter"/>
</dbReference>
<proteinExistence type="predicted"/>
<feature type="domain" description="NfeD-like C-terminal" evidence="6">
    <location>
        <begin position="84"/>
        <end position="143"/>
    </location>
</feature>
<dbReference type="KEGG" id="ruj:E5Z56_10040"/>
<evidence type="ECO:0000259" key="6">
    <source>
        <dbReference type="Pfam" id="PF01957"/>
    </source>
</evidence>
<dbReference type="PANTHER" id="PTHR33507">
    <property type="entry name" value="INNER MEMBRANE PROTEIN YBBJ"/>
    <property type="match status" value="1"/>
</dbReference>